<dbReference type="PANTHER" id="PTHR46797:SF1">
    <property type="entry name" value="METHYLPHOSPHONATE SYNTHASE"/>
    <property type="match status" value="1"/>
</dbReference>
<keyword evidence="5" id="KW-1185">Reference proteome</keyword>
<sequence>MKVSTMHFYEQLKGMRRTKGFTIRELADRSGVSAAYISQLENGNRGVPSPDVLMKLSEGLNTPYTELMKIAGYLEKPAGELNASSKPRINLRRFLQENDFIFDHIELTEQDKEWIERVLTAMFWRDKQQLLPLDGNSGDPEDWNQEGDKKVLLEADSNDGHATVGGNSQGSSARRISRTPGYTADGSMPDQEDAGQPAASSRRKSSRPADKRSKRSVSEQARSNPSESSGSTSRRKGSNTAQASRNDDTIDISPAEDSEA</sequence>
<organism evidence="4 5">
    <name type="scientific">Paenibacillus filicis</name>
    <dbReference type="NCBI Taxonomy" id="669464"/>
    <lineage>
        <taxon>Bacteria</taxon>
        <taxon>Bacillati</taxon>
        <taxon>Bacillota</taxon>
        <taxon>Bacilli</taxon>
        <taxon>Bacillales</taxon>
        <taxon>Paenibacillaceae</taxon>
        <taxon>Paenibacillus</taxon>
    </lineage>
</organism>
<dbReference type="SMART" id="SM00530">
    <property type="entry name" value="HTH_XRE"/>
    <property type="match status" value="1"/>
</dbReference>
<keyword evidence="1" id="KW-0238">DNA-binding</keyword>
<dbReference type="Gene3D" id="1.10.260.40">
    <property type="entry name" value="lambda repressor-like DNA-binding domains"/>
    <property type="match status" value="1"/>
</dbReference>
<dbReference type="InterPro" id="IPR010982">
    <property type="entry name" value="Lambda_DNA-bd_dom_sf"/>
</dbReference>
<name>A0ABU9DBT7_9BACL</name>
<dbReference type="PROSITE" id="PS50943">
    <property type="entry name" value="HTH_CROC1"/>
    <property type="match status" value="1"/>
</dbReference>
<evidence type="ECO:0000256" key="2">
    <source>
        <dbReference type="SAM" id="MobiDB-lite"/>
    </source>
</evidence>
<evidence type="ECO:0000313" key="5">
    <source>
        <dbReference type="Proteomes" id="UP001469365"/>
    </source>
</evidence>
<evidence type="ECO:0000256" key="1">
    <source>
        <dbReference type="ARBA" id="ARBA00023125"/>
    </source>
</evidence>
<protein>
    <submittedName>
        <fullName evidence="4">Helix-turn-helix transcriptional regulator</fullName>
    </submittedName>
</protein>
<dbReference type="InterPro" id="IPR050807">
    <property type="entry name" value="TransReg_Diox_bact_type"/>
</dbReference>
<dbReference type="PANTHER" id="PTHR46797">
    <property type="entry name" value="HTH-TYPE TRANSCRIPTIONAL REGULATOR"/>
    <property type="match status" value="1"/>
</dbReference>
<feature type="domain" description="HTH cro/C1-type" evidence="3">
    <location>
        <begin position="12"/>
        <end position="67"/>
    </location>
</feature>
<dbReference type="InterPro" id="IPR001387">
    <property type="entry name" value="Cro/C1-type_HTH"/>
</dbReference>
<feature type="compositionally biased region" description="Polar residues" evidence="2">
    <location>
        <begin position="218"/>
        <end position="244"/>
    </location>
</feature>
<dbReference type="Pfam" id="PF01381">
    <property type="entry name" value="HTH_3"/>
    <property type="match status" value="1"/>
</dbReference>
<proteinExistence type="predicted"/>
<feature type="compositionally biased region" description="Polar residues" evidence="2">
    <location>
        <begin position="165"/>
        <end position="174"/>
    </location>
</feature>
<evidence type="ECO:0000313" key="4">
    <source>
        <dbReference type="EMBL" id="MEK8126305.1"/>
    </source>
</evidence>
<dbReference type="EMBL" id="JBBPCC010000001">
    <property type="protein sequence ID" value="MEK8126305.1"/>
    <property type="molecule type" value="Genomic_DNA"/>
</dbReference>
<reference evidence="4 5" key="1">
    <citation type="submission" date="2024-04" db="EMBL/GenBank/DDBJ databases">
        <title>draft genome sequnece of Paenibacillus filicis.</title>
        <authorList>
            <person name="Kim D.-U."/>
        </authorList>
    </citation>
    <scope>NUCLEOTIDE SEQUENCE [LARGE SCALE GENOMIC DNA]</scope>
    <source>
        <strain evidence="4 5">KACC14197</strain>
    </source>
</reference>
<evidence type="ECO:0000259" key="3">
    <source>
        <dbReference type="PROSITE" id="PS50943"/>
    </source>
</evidence>
<accession>A0ABU9DBT7</accession>
<feature type="region of interest" description="Disordered" evidence="2">
    <location>
        <begin position="156"/>
        <end position="260"/>
    </location>
</feature>
<dbReference type="SUPFAM" id="SSF47413">
    <property type="entry name" value="lambda repressor-like DNA-binding domains"/>
    <property type="match status" value="1"/>
</dbReference>
<dbReference type="Proteomes" id="UP001469365">
    <property type="component" value="Unassembled WGS sequence"/>
</dbReference>
<dbReference type="CDD" id="cd00093">
    <property type="entry name" value="HTH_XRE"/>
    <property type="match status" value="1"/>
</dbReference>
<dbReference type="RefSeq" id="WP_341413364.1">
    <property type="nucleotide sequence ID" value="NZ_JBBPCC010000001.1"/>
</dbReference>
<gene>
    <name evidence="4" type="ORF">WMW72_00090</name>
</gene>
<comment type="caution">
    <text evidence="4">The sequence shown here is derived from an EMBL/GenBank/DDBJ whole genome shotgun (WGS) entry which is preliminary data.</text>
</comment>